<evidence type="ECO:0008006" key="3">
    <source>
        <dbReference type="Google" id="ProtNLM"/>
    </source>
</evidence>
<dbReference type="PANTHER" id="PTHR42905:SF2">
    <property type="entry name" value="PHOSPHOENOLPYRUVATE CARBOXYLASE FAMILY PROTEIN"/>
    <property type="match status" value="1"/>
</dbReference>
<gene>
    <name evidence="1" type="ORF">C8J55DRAFT_551602</name>
</gene>
<dbReference type="Proteomes" id="UP001150238">
    <property type="component" value="Unassembled WGS sequence"/>
</dbReference>
<dbReference type="InterPro" id="IPR040442">
    <property type="entry name" value="Pyrv_kinase-like_dom_sf"/>
</dbReference>
<dbReference type="Gene3D" id="3.20.20.60">
    <property type="entry name" value="Phosphoenolpyruvate-binding domains"/>
    <property type="match status" value="1"/>
</dbReference>
<name>A0A9W8ZXP6_9AGAR</name>
<comment type="caution">
    <text evidence="1">The sequence shown here is derived from an EMBL/GenBank/DDBJ whole genome shotgun (WGS) entry which is preliminary data.</text>
</comment>
<proteinExistence type="predicted"/>
<reference evidence="1" key="1">
    <citation type="submission" date="2022-08" db="EMBL/GenBank/DDBJ databases">
        <authorList>
            <consortium name="DOE Joint Genome Institute"/>
            <person name="Min B."/>
            <person name="Riley R."/>
            <person name="Sierra-Patev S."/>
            <person name="Naranjo-Ortiz M."/>
            <person name="Looney B."/>
            <person name="Konkel Z."/>
            <person name="Slot J.C."/>
            <person name="Sakamoto Y."/>
            <person name="Steenwyk J.L."/>
            <person name="Rokas A."/>
            <person name="Carro J."/>
            <person name="Camarero S."/>
            <person name="Ferreira P."/>
            <person name="Molpeceres G."/>
            <person name="Ruiz-Duenas F.J."/>
            <person name="Serrano A."/>
            <person name="Henrissat B."/>
            <person name="Drula E."/>
            <person name="Hughes K.W."/>
            <person name="Mata J.L."/>
            <person name="Ishikawa N.K."/>
            <person name="Vargas-Isla R."/>
            <person name="Ushijima S."/>
            <person name="Smith C.A."/>
            <person name="Ahrendt S."/>
            <person name="Andreopoulos W."/>
            <person name="He G."/>
            <person name="Labutti K."/>
            <person name="Lipzen A."/>
            <person name="Ng V."/>
            <person name="Sandor L."/>
            <person name="Barry K."/>
            <person name="Martinez A.T."/>
            <person name="Xiao Y."/>
            <person name="Gibbons J.G."/>
            <person name="Terashima K."/>
            <person name="Hibbett D.S."/>
            <person name="Grigoriev I.V."/>
        </authorList>
    </citation>
    <scope>NUCLEOTIDE SEQUENCE</scope>
    <source>
        <strain evidence="1">Sp2 HRB7682 ss15</strain>
    </source>
</reference>
<accession>A0A9W8ZXP6</accession>
<organism evidence="1 2">
    <name type="scientific">Lentinula lateritia</name>
    <dbReference type="NCBI Taxonomy" id="40482"/>
    <lineage>
        <taxon>Eukaryota</taxon>
        <taxon>Fungi</taxon>
        <taxon>Dikarya</taxon>
        <taxon>Basidiomycota</taxon>
        <taxon>Agaricomycotina</taxon>
        <taxon>Agaricomycetes</taxon>
        <taxon>Agaricomycetidae</taxon>
        <taxon>Agaricales</taxon>
        <taxon>Marasmiineae</taxon>
        <taxon>Omphalotaceae</taxon>
        <taxon>Lentinula</taxon>
    </lineage>
</organism>
<dbReference type="Pfam" id="PF13714">
    <property type="entry name" value="PEP_mutase"/>
    <property type="match status" value="1"/>
</dbReference>
<dbReference type="AlphaFoldDB" id="A0A9W8ZXP6"/>
<protein>
    <recommendedName>
        <fullName evidence="3">Methylisocitrate lyase</fullName>
    </recommendedName>
</protein>
<evidence type="ECO:0000313" key="2">
    <source>
        <dbReference type="Proteomes" id="UP001150238"/>
    </source>
</evidence>
<dbReference type="SUPFAM" id="SSF51621">
    <property type="entry name" value="Phosphoenolpyruvate/pyruvate domain"/>
    <property type="match status" value="1"/>
</dbReference>
<dbReference type="PANTHER" id="PTHR42905">
    <property type="entry name" value="PHOSPHOENOLPYRUVATE CARBOXYLASE"/>
    <property type="match status" value="1"/>
</dbReference>
<dbReference type="EMBL" id="JANVFS010000034">
    <property type="protein sequence ID" value="KAJ4469689.1"/>
    <property type="molecule type" value="Genomic_DNA"/>
</dbReference>
<evidence type="ECO:0000313" key="1">
    <source>
        <dbReference type="EMBL" id="KAJ4469689.1"/>
    </source>
</evidence>
<reference evidence="1" key="2">
    <citation type="journal article" date="2023" name="Proc. Natl. Acad. Sci. U.S.A.">
        <title>A global phylogenomic analysis of the shiitake genus Lentinula.</title>
        <authorList>
            <person name="Sierra-Patev S."/>
            <person name="Min B."/>
            <person name="Naranjo-Ortiz M."/>
            <person name="Looney B."/>
            <person name="Konkel Z."/>
            <person name="Slot J.C."/>
            <person name="Sakamoto Y."/>
            <person name="Steenwyk J.L."/>
            <person name="Rokas A."/>
            <person name="Carro J."/>
            <person name="Camarero S."/>
            <person name="Ferreira P."/>
            <person name="Molpeceres G."/>
            <person name="Ruiz-Duenas F.J."/>
            <person name="Serrano A."/>
            <person name="Henrissat B."/>
            <person name="Drula E."/>
            <person name="Hughes K.W."/>
            <person name="Mata J.L."/>
            <person name="Ishikawa N.K."/>
            <person name="Vargas-Isla R."/>
            <person name="Ushijima S."/>
            <person name="Smith C.A."/>
            <person name="Donoghue J."/>
            <person name="Ahrendt S."/>
            <person name="Andreopoulos W."/>
            <person name="He G."/>
            <person name="LaButti K."/>
            <person name="Lipzen A."/>
            <person name="Ng V."/>
            <person name="Riley R."/>
            <person name="Sandor L."/>
            <person name="Barry K."/>
            <person name="Martinez A.T."/>
            <person name="Xiao Y."/>
            <person name="Gibbons J.G."/>
            <person name="Terashima K."/>
            <person name="Grigoriev I.V."/>
            <person name="Hibbett D."/>
        </authorList>
    </citation>
    <scope>NUCLEOTIDE SEQUENCE</scope>
    <source>
        <strain evidence="1">Sp2 HRB7682 ss15</strain>
    </source>
</reference>
<sequence length="142" mass="15437">MTYTNPQLNPKGTTQFDKFFNTSTPNACTSRSNRKTLLACIDFNLYLPFRSLDLSRVCECDGYSDHSSSGAAVTDSRSGQFDLAVALLNNFVEAARIHCSINPTVPVIADADIGFGGPNMIARTVTQYARVGIVGLHIEDQV</sequence>
<dbReference type="GO" id="GO:0003824">
    <property type="term" value="F:catalytic activity"/>
    <property type="evidence" value="ECO:0007669"/>
    <property type="project" value="InterPro"/>
</dbReference>
<dbReference type="InterPro" id="IPR015813">
    <property type="entry name" value="Pyrv/PenolPyrv_kinase-like_dom"/>
</dbReference>